<protein>
    <recommendedName>
        <fullName evidence="1">Methyltransferase type 12 domain-containing protein</fullName>
    </recommendedName>
</protein>
<name>Q8TIG4_METAC</name>
<dbReference type="PhylomeDB" id="Q8TIG4"/>
<dbReference type="CDD" id="cd02440">
    <property type="entry name" value="AdoMet_MTases"/>
    <property type="match status" value="1"/>
</dbReference>
<dbReference type="HOGENOM" id="CLU_081790_1_1_2"/>
<dbReference type="InParanoid" id="Q8TIG4"/>
<feature type="domain" description="Methyltransferase type 12" evidence="1">
    <location>
        <begin position="55"/>
        <end position="154"/>
    </location>
</feature>
<dbReference type="PANTHER" id="PTHR43861">
    <property type="entry name" value="TRANS-ACONITATE 2-METHYLTRANSFERASE-RELATED"/>
    <property type="match status" value="1"/>
</dbReference>
<evidence type="ECO:0000259" key="1">
    <source>
        <dbReference type="Pfam" id="PF08242"/>
    </source>
</evidence>
<dbReference type="Pfam" id="PF08242">
    <property type="entry name" value="Methyltransf_12"/>
    <property type="match status" value="1"/>
</dbReference>
<dbReference type="PANTHER" id="PTHR43861:SF1">
    <property type="entry name" value="TRANS-ACONITATE 2-METHYLTRANSFERASE"/>
    <property type="match status" value="1"/>
</dbReference>
<sequence length="245" mass="28151">MSLDMEKEIKEGWTNPEAAENYALMADIIIPERREMLSIISRLATELAAISPKMIDLGCGLGDVTAEIVKLKPNANVLLLDFSDEMIRRSSERFRDNRNITVVKQDLNQGILGITEDRGFDAVVSCFSIHHVEFENRIRLYSDIHKVLKDQGLFINGDLFRENSLIIDQWEFNNSISSLVIRLKEKLGQEWTFDELKLNRLENAQKMGDKPGKLWETFHNMKAAGFRYVDCLWKSRNLAIMAATK</sequence>
<dbReference type="EMBL" id="AE010299">
    <property type="protein sequence ID" value="AAM07534.1"/>
    <property type="molecule type" value="Genomic_DNA"/>
</dbReference>
<gene>
    <name evidence="2" type="ordered locus">MA_4188</name>
</gene>
<evidence type="ECO:0000313" key="3">
    <source>
        <dbReference type="Proteomes" id="UP000002487"/>
    </source>
</evidence>
<dbReference type="SUPFAM" id="SSF53335">
    <property type="entry name" value="S-adenosyl-L-methionine-dependent methyltransferases"/>
    <property type="match status" value="1"/>
</dbReference>
<dbReference type="AlphaFoldDB" id="Q8TIG4"/>
<dbReference type="InterPro" id="IPR013217">
    <property type="entry name" value="Methyltransf_12"/>
</dbReference>
<dbReference type="Gene3D" id="3.40.50.150">
    <property type="entry name" value="Vaccinia Virus protein VP39"/>
    <property type="match status" value="1"/>
</dbReference>
<dbReference type="EnsemblBacteria" id="AAM07534">
    <property type="protein sequence ID" value="AAM07534"/>
    <property type="gene ID" value="MA_4188"/>
</dbReference>
<keyword evidence="3" id="KW-1185">Reference proteome</keyword>
<dbReference type="STRING" id="188937.MA_4188"/>
<reference evidence="2 3" key="1">
    <citation type="journal article" date="2002" name="Genome Res.">
        <title>The genome of Methanosarcina acetivorans reveals extensive metabolic and physiological diversity.</title>
        <authorList>
            <person name="Galagan J.E."/>
            <person name="Nusbaum C."/>
            <person name="Roy A."/>
            <person name="Endrizzi M.G."/>
            <person name="Macdonald P."/>
            <person name="FitzHugh W."/>
            <person name="Calvo S."/>
            <person name="Engels R."/>
            <person name="Smirnov S."/>
            <person name="Atnoor D."/>
            <person name="Brown A."/>
            <person name="Allen N."/>
            <person name="Naylor J."/>
            <person name="Stange-Thomann N."/>
            <person name="DeArellano K."/>
            <person name="Johnson R."/>
            <person name="Linton L."/>
            <person name="McEwan P."/>
            <person name="McKernan K."/>
            <person name="Talamas J."/>
            <person name="Tirrell A."/>
            <person name="Ye W."/>
            <person name="Zimmer A."/>
            <person name="Barber R.D."/>
            <person name="Cann I."/>
            <person name="Graham D.E."/>
            <person name="Grahame D.A."/>
            <person name="Guss A."/>
            <person name="Hedderich R."/>
            <person name="Ingram-Smith C."/>
            <person name="Kuettner C.H."/>
            <person name="Krzycki J.A."/>
            <person name="Leigh J.A."/>
            <person name="Li W."/>
            <person name="Liu J."/>
            <person name="Mukhopadhyay B."/>
            <person name="Reeve J.N."/>
            <person name="Smith K."/>
            <person name="Springer T.A."/>
            <person name="Umayam L.A."/>
            <person name="White O."/>
            <person name="White R.H."/>
            <person name="de Macario E.C."/>
            <person name="Ferry J.G."/>
            <person name="Jarrell K.F."/>
            <person name="Jing H."/>
            <person name="Macario A.J.L."/>
            <person name="Paulsen I."/>
            <person name="Pritchett M."/>
            <person name="Sowers K.R."/>
            <person name="Swanson R.V."/>
            <person name="Zinder S.H."/>
            <person name="Lander E."/>
            <person name="Metcalf W.W."/>
            <person name="Birren B."/>
        </authorList>
    </citation>
    <scope>NUCLEOTIDE SEQUENCE [LARGE SCALE GENOMIC DNA]</scope>
    <source>
        <strain evidence="3">ATCC 35395 / DSM 2834 / JCM 12185 / C2A</strain>
    </source>
</reference>
<dbReference type="InterPro" id="IPR029063">
    <property type="entry name" value="SAM-dependent_MTases_sf"/>
</dbReference>
<evidence type="ECO:0000313" key="2">
    <source>
        <dbReference type="EMBL" id="AAM07534.1"/>
    </source>
</evidence>
<dbReference type="Proteomes" id="UP000002487">
    <property type="component" value="Chromosome"/>
</dbReference>
<dbReference type="KEGG" id="mac:MA_4188"/>
<dbReference type="GO" id="GO:0008168">
    <property type="term" value="F:methyltransferase activity"/>
    <property type="evidence" value="ECO:0000318"/>
    <property type="project" value="GO_Central"/>
</dbReference>
<organism evidence="2 3">
    <name type="scientific">Methanosarcina acetivorans (strain ATCC 35395 / DSM 2834 / JCM 12185 / C2A)</name>
    <dbReference type="NCBI Taxonomy" id="188937"/>
    <lineage>
        <taxon>Archaea</taxon>
        <taxon>Methanobacteriati</taxon>
        <taxon>Methanobacteriota</taxon>
        <taxon>Stenosarchaea group</taxon>
        <taxon>Methanomicrobia</taxon>
        <taxon>Methanosarcinales</taxon>
        <taxon>Methanosarcinaceae</taxon>
        <taxon>Methanosarcina</taxon>
    </lineage>
</organism>
<accession>Q8TIG4</accession>
<proteinExistence type="predicted"/>